<proteinExistence type="predicted"/>
<feature type="coiled-coil region" evidence="1">
    <location>
        <begin position="446"/>
        <end position="526"/>
    </location>
</feature>
<keyword evidence="1" id="KW-0175">Coiled coil</keyword>
<feature type="region of interest" description="Disordered" evidence="2">
    <location>
        <begin position="1150"/>
        <end position="1191"/>
    </location>
</feature>
<organism evidence="3 4">
    <name type="scientific">Stylonychia lemnae</name>
    <name type="common">Ciliate</name>
    <dbReference type="NCBI Taxonomy" id="5949"/>
    <lineage>
        <taxon>Eukaryota</taxon>
        <taxon>Sar</taxon>
        <taxon>Alveolata</taxon>
        <taxon>Ciliophora</taxon>
        <taxon>Intramacronucleata</taxon>
        <taxon>Spirotrichea</taxon>
        <taxon>Stichotrichia</taxon>
        <taxon>Sporadotrichida</taxon>
        <taxon>Oxytrichidae</taxon>
        <taxon>Stylonychinae</taxon>
        <taxon>Stylonychia</taxon>
    </lineage>
</organism>
<dbReference type="Proteomes" id="UP000039865">
    <property type="component" value="Unassembled WGS sequence"/>
</dbReference>
<accession>A0A078A0M1</accession>
<evidence type="ECO:0000256" key="1">
    <source>
        <dbReference type="SAM" id="Coils"/>
    </source>
</evidence>
<sequence length="1373" mass="162414">MSSSNASSAFRSNLPSNKSSTTSLPPTLQSLQFTSSNSNLINNSTMQNPSVTQSQILNGNKFHSALHHGRQKSSDPLAILNHNNILEQNPIYSSTDHNNLKEALRVITQFSQKTLQKLEESLIQLSRFKDKDEKIRIIEELNEQIEVMRLLLVQVQQKEIQVYQQKQLINDNLIEEIQSQLNFQETERQLKIQDYQMKLETQCKMLAQIMRENESLKQECSYNKSLLAQTQAQLQNYCVQNNSENFQLNTSGDINLGDSRLDTNLNQQDIDNLVILQQSQINIGSTNNFQKRYLNQNNTSMDQQESILPEGYLFKATQITDQPNQSLKNEVESLRNKVQEYQQNYIKKDYLFQLVDRLQSTFQSIEFDASSIKDLIQGISNQTQNLSLHQSMDSLALSQSQPSQQIQQQLSDNFDLLSQRIQNAFAMNIQQQHSQTEIIELKTEICEIKKKLLQTEQKRIEDLNAKNMFIQKLEQQLSDEQRRRIEEMDEKEKKIEELEREIESTIEQQINENQNLRDKNDLISTQVIKYNEIEKEIIRYYGDQYLNFKKGDLTFMVQKLVNDNENLKQTLEQRDESVQQVIRDYEEKFQEKERQYLNQKRQLEQDHAKIIKDFTQTHNQQLSQRDHEIHQLKTKMATQIDQISLTLDDNLAQNRELNQQVKTFKNDLNNKEIKEKQLLAKIMKLREDRSQYRQQQQKLQNYLLEISEYVLSIENGINLKKNLFKETQEIDKRKYDTNQAIVEQIQQVKDSLKIINDQVIEDLNNKNKQFTRNQSIQTDSFNQIPKQIVINQQQDHNLYYEEILRILKHQQNNSARQDNDSELINMLGSKLEEIKCQIAKQEQLIKSPHNQTIRQHQASCQLETHTVQKQIHMETTNQDGTTPKVKKSRSYLQLLNNNNNENMMRPFNMPLSSMNQQSRYNIMQENIIDEEDNNLGNYTQFLMQQEGIENHEELGNSKFWFDMYQRIKKEISKERKITLEAQSKLQEREDESFQLKQKLYLVSNENQTLEKLNAQYLHQIQDVKGQYLVKDKNKNIQEIEVIDGVIDEFQQVSKQLKGDFMLQLIDRLQNIRENYQNSENQSLSQTNTMETLQHESFLSYVLIEIMNVFKVLLKQLQHTMKELHKYKSSSNVNDQSRQYSKSPLIENYDEYSRQQQQYSKQQNNNQSINHQQNQSTQEQYIKNQKQNDRSIRERDNYQPFQEISSIITTQKFQQDNQRLGVGCNESMQNIAMTDRSYQQHQQQNSIHKQHTENIPPKYSNRKGSQSNFPSFKHPIDQNATTQMTQQSMIMNNMNQYQNHSHRHENTFQRFQQGQPLTERQRLELYELRTAAIREIEEAEIKGKEADPYLKKYVKSINDLLSKALSTHNINQLY</sequence>
<reference evidence="3 4" key="1">
    <citation type="submission" date="2014-06" db="EMBL/GenBank/DDBJ databases">
        <authorList>
            <person name="Swart Estienne"/>
        </authorList>
    </citation>
    <scope>NUCLEOTIDE SEQUENCE [LARGE SCALE GENOMIC DNA]</scope>
    <source>
        <strain evidence="3 4">130c</strain>
    </source>
</reference>
<gene>
    <name evidence="3" type="primary">Contig16611.g17691</name>
    <name evidence="3" type="ORF">STYLEM_4397</name>
</gene>
<feature type="compositionally biased region" description="Low complexity" evidence="2">
    <location>
        <begin position="1153"/>
        <end position="1177"/>
    </location>
</feature>
<keyword evidence="4" id="KW-1185">Reference proteome</keyword>
<dbReference type="EMBL" id="CCKQ01004249">
    <property type="protein sequence ID" value="CDW75407.1"/>
    <property type="molecule type" value="Genomic_DNA"/>
</dbReference>
<protein>
    <submittedName>
        <fullName evidence="3">Uncharacterized protein</fullName>
    </submittedName>
</protein>
<evidence type="ECO:0000313" key="3">
    <source>
        <dbReference type="EMBL" id="CDW75407.1"/>
    </source>
</evidence>
<evidence type="ECO:0000313" key="4">
    <source>
        <dbReference type="Proteomes" id="UP000039865"/>
    </source>
</evidence>
<feature type="region of interest" description="Disordered" evidence="2">
    <location>
        <begin position="1"/>
        <end position="29"/>
    </location>
</feature>
<dbReference type="InParanoid" id="A0A078A0M1"/>
<evidence type="ECO:0000256" key="2">
    <source>
        <dbReference type="SAM" id="MobiDB-lite"/>
    </source>
</evidence>
<name>A0A078A0M1_STYLE</name>
<feature type="coiled-coil region" evidence="1">
    <location>
        <begin position="557"/>
        <end position="606"/>
    </location>
</feature>
<feature type="coiled-coil region" evidence="1">
    <location>
        <begin position="647"/>
        <end position="705"/>
    </location>
</feature>